<keyword evidence="3" id="KW-1185">Reference proteome</keyword>
<dbReference type="RefSeq" id="WP_123932554.1">
    <property type="nucleotide sequence ID" value="NZ_JBPSDP010000020.1"/>
</dbReference>
<dbReference type="Gene3D" id="3.40.50.12500">
    <property type="match status" value="1"/>
</dbReference>
<dbReference type="InterPro" id="IPR015942">
    <property type="entry name" value="Asp/Glu/hydantoin_racemase"/>
</dbReference>
<comment type="similarity">
    <text evidence="1">Belongs to the HyuE racemase family.</text>
</comment>
<gene>
    <name evidence="2" type="ORF">EF294_19455</name>
</gene>
<evidence type="ECO:0000256" key="1">
    <source>
        <dbReference type="ARBA" id="ARBA00038414"/>
    </source>
</evidence>
<reference evidence="2 3" key="1">
    <citation type="submission" date="2018-11" db="EMBL/GenBank/DDBJ databases">
        <title>Draft genome sequence of Gordonia sp. RS15-1S isolated from rice stems.</title>
        <authorList>
            <person name="Muangham S."/>
        </authorList>
    </citation>
    <scope>NUCLEOTIDE SEQUENCE [LARGE SCALE GENOMIC DNA]</scope>
    <source>
        <strain evidence="2 3">RS15-1S</strain>
    </source>
</reference>
<dbReference type="EMBL" id="RKMH01000019">
    <property type="protein sequence ID" value="RPA57055.1"/>
    <property type="molecule type" value="Genomic_DNA"/>
</dbReference>
<proteinExistence type="inferred from homology"/>
<dbReference type="PANTHER" id="PTHR28047:SF5">
    <property type="entry name" value="PROTEIN DCG1"/>
    <property type="match status" value="1"/>
</dbReference>
<dbReference type="Proteomes" id="UP000267536">
    <property type="component" value="Unassembled WGS sequence"/>
</dbReference>
<dbReference type="AlphaFoldDB" id="A0A3N4G3V7"/>
<dbReference type="InterPro" id="IPR052186">
    <property type="entry name" value="Hydantoin_racemase-like"/>
</dbReference>
<accession>A0A3N4G3V7</accession>
<dbReference type="PANTHER" id="PTHR28047">
    <property type="entry name" value="PROTEIN DCG1"/>
    <property type="match status" value="1"/>
</dbReference>
<dbReference type="OrthoDB" id="9791723at2"/>
<comment type="caution">
    <text evidence="2">The sequence shown here is derived from an EMBL/GenBank/DDBJ whole genome shotgun (WGS) entry which is preliminary data.</text>
</comment>
<organism evidence="2 3">
    <name type="scientific">Gordonia oryzae</name>
    <dbReference type="NCBI Taxonomy" id="2487349"/>
    <lineage>
        <taxon>Bacteria</taxon>
        <taxon>Bacillati</taxon>
        <taxon>Actinomycetota</taxon>
        <taxon>Actinomycetes</taxon>
        <taxon>Mycobacteriales</taxon>
        <taxon>Gordoniaceae</taxon>
        <taxon>Gordonia</taxon>
    </lineage>
</organism>
<dbReference type="InterPro" id="IPR053714">
    <property type="entry name" value="Iso_Racemase_Enz_sf"/>
</dbReference>
<sequence>MRLVVINPNTTTEMTAVISAAARSVARADAEIIAVTSATGPESIESHYDEALAVPGVLDAITAHPDADGYLLACFGDPGLDAARELAVAPVLGIAEAAVHLAAPLGRGFSIVTTLSRTIGRARDLVSHYGFSDRCLGIHACEIPVLDLESNPDTEAILAKACAQALADDGSDAIVLGCAGMADLATRMSSQIGAPVVDGVAAGIGMLSAMAAMGLRTGTASGEFASPPPKRYTGVLHSWGIPG</sequence>
<dbReference type="GO" id="GO:0047661">
    <property type="term" value="F:amino-acid racemase activity"/>
    <property type="evidence" value="ECO:0007669"/>
    <property type="project" value="InterPro"/>
</dbReference>
<evidence type="ECO:0000313" key="3">
    <source>
        <dbReference type="Proteomes" id="UP000267536"/>
    </source>
</evidence>
<dbReference type="Pfam" id="PF01177">
    <property type="entry name" value="Asp_Glu_race"/>
    <property type="match status" value="1"/>
</dbReference>
<evidence type="ECO:0000313" key="2">
    <source>
        <dbReference type="EMBL" id="RPA57055.1"/>
    </source>
</evidence>
<protein>
    <submittedName>
        <fullName evidence="2">Asp/Glu racemase</fullName>
    </submittedName>
</protein>
<name>A0A3N4G3V7_9ACTN</name>